<dbReference type="Proteomes" id="UP000191980">
    <property type="component" value="Unassembled WGS sequence"/>
</dbReference>
<evidence type="ECO:0000313" key="3">
    <source>
        <dbReference type="Proteomes" id="UP000191980"/>
    </source>
</evidence>
<dbReference type="AlphaFoldDB" id="A0A1V8M3H6"/>
<comment type="caution">
    <text evidence="2">The sequence shown here is derived from an EMBL/GenBank/DDBJ whole genome shotgun (WGS) entry which is preliminary data.</text>
</comment>
<evidence type="ECO:0000256" key="1">
    <source>
        <dbReference type="SAM" id="SignalP"/>
    </source>
</evidence>
<organism evidence="2 3">
    <name type="scientific">Methyloprofundus sedimenti</name>
    <dbReference type="NCBI Taxonomy" id="1420851"/>
    <lineage>
        <taxon>Bacteria</taxon>
        <taxon>Pseudomonadati</taxon>
        <taxon>Pseudomonadota</taxon>
        <taxon>Gammaproteobacteria</taxon>
        <taxon>Methylococcales</taxon>
        <taxon>Methylococcaceae</taxon>
        <taxon>Methyloprofundus</taxon>
    </lineage>
</organism>
<dbReference type="STRING" id="1420851.AU255_13240"/>
<feature type="chain" id="PRO_5012506253" evidence="1">
    <location>
        <begin position="32"/>
        <end position="186"/>
    </location>
</feature>
<proteinExistence type="predicted"/>
<dbReference type="RefSeq" id="WP_080523448.1">
    <property type="nucleotide sequence ID" value="NZ_LPUF01000002.1"/>
</dbReference>
<accession>A0A1V8M3H6</accession>
<sequence length="186" mass="21148">MIDKKRNTRQRFLIISLLVLSTSACSIFSPAEPEISDAEACLRLNELITDHADNFKQFKRGLKNTGLRNSMQIWDAERVFPLAKNCQVWEWSSGLTNYFCAWDESNQQEAQASYIKGVDLVNQCLGEQWNSKFSRTKSGGGDALFYQTGGKTVISIRYFKEALTILENWQTTLYVGAESNLKAKIQ</sequence>
<keyword evidence="3" id="KW-1185">Reference proteome</keyword>
<protein>
    <submittedName>
        <fullName evidence="2">Uncharacterized protein</fullName>
    </submittedName>
</protein>
<reference evidence="2 3" key="1">
    <citation type="submission" date="2015-12" db="EMBL/GenBank/DDBJ databases">
        <authorList>
            <person name="Shamseldin A."/>
            <person name="Moawad H."/>
            <person name="Abd El-Rahim W.M."/>
            <person name="Sadowsky M.J."/>
        </authorList>
    </citation>
    <scope>NUCLEOTIDE SEQUENCE [LARGE SCALE GENOMIC DNA]</scope>
    <source>
        <strain evidence="2 3">WF1</strain>
    </source>
</reference>
<gene>
    <name evidence="2" type="ORF">AU255_13240</name>
</gene>
<keyword evidence="1" id="KW-0732">Signal</keyword>
<dbReference type="OrthoDB" id="5569841at2"/>
<name>A0A1V8M3H6_9GAMM</name>
<dbReference type="PROSITE" id="PS51257">
    <property type="entry name" value="PROKAR_LIPOPROTEIN"/>
    <property type="match status" value="1"/>
</dbReference>
<feature type="signal peptide" evidence="1">
    <location>
        <begin position="1"/>
        <end position="31"/>
    </location>
</feature>
<evidence type="ECO:0000313" key="2">
    <source>
        <dbReference type="EMBL" id="OQK16068.1"/>
    </source>
</evidence>
<dbReference type="EMBL" id="LPUF01000002">
    <property type="protein sequence ID" value="OQK16068.1"/>
    <property type="molecule type" value="Genomic_DNA"/>
</dbReference>